<reference evidence="2 3" key="1">
    <citation type="submission" date="2016-10" db="EMBL/GenBank/DDBJ databases">
        <authorList>
            <person name="de Groot N.N."/>
        </authorList>
    </citation>
    <scope>NUCLEOTIDE SEQUENCE [LARGE SCALE GENOMIC DNA]</scope>
    <source>
        <strain evidence="2 3">CGMCC 1.10457</strain>
    </source>
</reference>
<evidence type="ECO:0000313" key="3">
    <source>
        <dbReference type="Proteomes" id="UP000199062"/>
    </source>
</evidence>
<evidence type="ECO:0000256" key="1">
    <source>
        <dbReference type="SAM" id="MobiDB-lite"/>
    </source>
</evidence>
<feature type="region of interest" description="Disordered" evidence="1">
    <location>
        <begin position="1"/>
        <end position="44"/>
    </location>
</feature>
<dbReference type="AlphaFoldDB" id="A0A1I6L2N5"/>
<evidence type="ECO:0000313" key="2">
    <source>
        <dbReference type="EMBL" id="SFR97697.1"/>
    </source>
</evidence>
<keyword evidence="3" id="KW-1185">Reference proteome</keyword>
<organism evidence="2 3">
    <name type="scientific">Halomicrobium zhouii</name>
    <dbReference type="NCBI Taxonomy" id="767519"/>
    <lineage>
        <taxon>Archaea</taxon>
        <taxon>Methanobacteriati</taxon>
        <taxon>Methanobacteriota</taxon>
        <taxon>Stenosarchaea group</taxon>
        <taxon>Halobacteria</taxon>
        <taxon>Halobacteriales</taxon>
        <taxon>Haloarculaceae</taxon>
        <taxon>Halomicrobium</taxon>
    </lineage>
</organism>
<feature type="region of interest" description="Disordered" evidence="1">
    <location>
        <begin position="93"/>
        <end position="113"/>
    </location>
</feature>
<feature type="compositionally biased region" description="Basic and acidic residues" evidence="1">
    <location>
        <begin position="16"/>
        <end position="26"/>
    </location>
</feature>
<sequence>MPGQSQTEGPSDASDTDGRSDADVRLARSKPRYSVEESRSASADWNRVSPGFWNEIWGLTVSGAIGETGETGEPPKIVPFRLVEGQLAEARPLADLPRCDSESTRPVPAVRPR</sequence>
<name>A0A1I6L2N5_9EURY</name>
<gene>
    <name evidence="2" type="ORF">SAMN05216559_1900</name>
</gene>
<proteinExistence type="predicted"/>
<dbReference type="STRING" id="767519.SAMN05216559_1900"/>
<protein>
    <submittedName>
        <fullName evidence="2">Uncharacterized protein</fullName>
    </submittedName>
</protein>
<accession>A0A1I6L2N5</accession>
<dbReference type="EMBL" id="FOZK01000002">
    <property type="protein sequence ID" value="SFR97697.1"/>
    <property type="molecule type" value="Genomic_DNA"/>
</dbReference>
<dbReference type="Proteomes" id="UP000199062">
    <property type="component" value="Unassembled WGS sequence"/>
</dbReference>